<keyword evidence="2" id="KW-1185">Reference proteome</keyword>
<reference evidence="1 2" key="2">
    <citation type="submission" date="2018-11" db="EMBL/GenBank/DDBJ databases">
        <authorList>
            <consortium name="Pathogen Informatics"/>
        </authorList>
    </citation>
    <scope>NUCLEOTIDE SEQUENCE [LARGE SCALE GENOMIC DNA]</scope>
</reference>
<proteinExistence type="predicted"/>
<dbReference type="WBParaSite" id="NBR_0001449701-mRNA-1">
    <property type="protein sequence ID" value="NBR_0001449701-mRNA-1"/>
    <property type="gene ID" value="NBR_0001449701"/>
</dbReference>
<dbReference type="Proteomes" id="UP000271162">
    <property type="component" value="Unassembled WGS sequence"/>
</dbReference>
<dbReference type="EMBL" id="UYSL01021386">
    <property type="protein sequence ID" value="VDL78087.1"/>
    <property type="molecule type" value="Genomic_DNA"/>
</dbReference>
<evidence type="ECO:0000313" key="3">
    <source>
        <dbReference type="WBParaSite" id="NBR_0001449701-mRNA-1"/>
    </source>
</evidence>
<evidence type="ECO:0000313" key="2">
    <source>
        <dbReference type="Proteomes" id="UP000271162"/>
    </source>
</evidence>
<organism evidence="3">
    <name type="scientific">Nippostrongylus brasiliensis</name>
    <name type="common">Rat hookworm</name>
    <dbReference type="NCBI Taxonomy" id="27835"/>
    <lineage>
        <taxon>Eukaryota</taxon>
        <taxon>Metazoa</taxon>
        <taxon>Ecdysozoa</taxon>
        <taxon>Nematoda</taxon>
        <taxon>Chromadorea</taxon>
        <taxon>Rhabditida</taxon>
        <taxon>Rhabditina</taxon>
        <taxon>Rhabditomorpha</taxon>
        <taxon>Strongyloidea</taxon>
        <taxon>Heligmosomidae</taxon>
        <taxon>Nippostrongylus</taxon>
    </lineage>
</organism>
<gene>
    <name evidence="1" type="ORF">NBR_LOCUS14498</name>
</gene>
<dbReference type="InterPro" id="IPR042185">
    <property type="entry name" value="Serpin_sf_2"/>
</dbReference>
<name>A0A0N4YD27_NIPBR</name>
<sequence>MYNCEIWEIPLQAGDTPFHICLIRPRFIGDIVSVKSKMLAEDLKDILDELLRTQSWPRQVVLPTFSIDSEENLWDVWTKHDDINHPHTPFNASIDSPFLFIITQKGTIPLLAGCYAGHPAPINSAYTIVAPEK</sequence>
<dbReference type="Gene3D" id="2.30.39.10">
    <property type="entry name" value="Alpha-1-antitrypsin, domain 1"/>
    <property type="match status" value="1"/>
</dbReference>
<accession>A0A0N4YD27</accession>
<evidence type="ECO:0000313" key="1">
    <source>
        <dbReference type="EMBL" id="VDL78087.1"/>
    </source>
</evidence>
<dbReference type="STRING" id="27835.A0A0N4YD27"/>
<dbReference type="SUPFAM" id="SSF56574">
    <property type="entry name" value="Serpins"/>
    <property type="match status" value="1"/>
</dbReference>
<reference evidence="3" key="1">
    <citation type="submission" date="2017-02" db="UniProtKB">
        <authorList>
            <consortium name="WormBaseParasite"/>
        </authorList>
    </citation>
    <scope>IDENTIFICATION</scope>
</reference>
<dbReference type="AlphaFoldDB" id="A0A0N4YD27"/>
<dbReference type="InterPro" id="IPR036186">
    <property type="entry name" value="Serpin_sf"/>
</dbReference>
<protein>
    <submittedName>
        <fullName evidence="3">Arginine decarboxylase</fullName>
    </submittedName>
</protein>